<dbReference type="EMBL" id="KZ857441">
    <property type="protein sequence ID" value="RDX45147.1"/>
    <property type="molecule type" value="Genomic_DNA"/>
</dbReference>
<reference evidence="2 3" key="1">
    <citation type="journal article" date="2018" name="Biotechnol. Biofuels">
        <title>Integrative visual omics of the white-rot fungus Polyporus brumalis exposes the biotechnological potential of its oxidative enzymes for delignifying raw plant biomass.</title>
        <authorList>
            <person name="Miyauchi S."/>
            <person name="Rancon A."/>
            <person name="Drula E."/>
            <person name="Hage H."/>
            <person name="Chaduli D."/>
            <person name="Favel A."/>
            <person name="Grisel S."/>
            <person name="Henrissat B."/>
            <person name="Herpoel-Gimbert I."/>
            <person name="Ruiz-Duenas F.J."/>
            <person name="Chevret D."/>
            <person name="Hainaut M."/>
            <person name="Lin J."/>
            <person name="Wang M."/>
            <person name="Pangilinan J."/>
            <person name="Lipzen A."/>
            <person name="Lesage-Meessen L."/>
            <person name="Navarro D."/>
            <person name="Riley R."/>
            <person name="Grigoriev I.V."/>
            <person name="Zhou S."/>
            <person name="Raouche S."/>
            <person name="Rosso M.N."/>
        </authorList>
    </citation>
    <scope>NUCLEOTIDE SEQUENCE [LARGE SCALE GENOMIC DNA]</scope>
    <source>
        <strain evidence="2 3">BRFM 1820</strain>
    </source>
</reference>
<dbReference type="AlphaFoldDB" id="A0A371CXZ4"/>
<keyword evidence="3" id="KW-1185">Reference proteome</keyword>
<feature type="compositionally biased region" description="Polar residues" evidence="1">
    <location>
        <begin position="282"/>
        <end position="292"/>
    </location>
</feature>
<protein>
    <submittedName>
        <fullName evidence="2">Uncharacterized protein</fullName>
    </submittedName>
</protein>
<feature type="region of interest" description="Disordered" evidence="1">
    <location>
        <begin position="147"/>
        <end position="170"/>
    </location>
</feature>
<name>A0A371CXZ4_9APHY</name>
<organism evidence="2 3">
    <name type="scientific">Lentinus brumalis</name>
    <dbReference type="NCBI Taxonomy" id="2498619"/>
    <lineage>
        <taxon>Eukaryota</taxon>
        <taxon>Fungi</taxon>
        <taxon>Dikarya</taxon>
        <taxon>Basidiomycota</taxon>
        <taxon>Agaricomycotina</taxon>
        <taxon>Agaricomycetes</taxon>
        <taxon>Polyporales</taxon>
        <taxon>Polyporaceae</taxon>
        <taxon>Lentinus</taxon>
    </lineage>
</organism>
<feature type="region of interest" description="Disordered" evidence="1">
    <location>
        <begin position="259"/>
        <end position="292"/>
    </location>
</feature>
<feature type="compositionally biased region" description="Polar residues" evidence="1">
    <location>
        <begin position="161"/>
        <end position="170"/>
    </location>
</feature>
<dbReference type="Proteomes" id="UP000256964">
    <property type="component" value="Unassembled WGS sequence"/>
</dbReference>
<evidence type="ECO:0000256" key="1">
    <source>
        <dbReference type="SAM" id="MobiDB-lite"/>
    </source>
</evidence>
<accession>A0A371CXZ4</accession>
<proteinExistence type="predicted"/>
<evidence type="ECO:0000313" key="2">
    <source>
        <dbReference type="EMBL" id="RDX45147.1"/>
    </source>
</evidence>
<gene>
    <name evidence="2" type="ORF">OH76DRAFT_1022762</name>
</gene>
<evidence type="ECO:0000313" key="3">
    <source>
        <dbReference type="Proteomes" id="UP000256964"/>
    </source>
</evidence>
<sequence length="292" mass="32008">MGTTREYRGSRAAWPPRLSSDFPCAPARSGHVLRVSQNPATNGSLLGVVPTCQGRAGPPARHDSITSRQRVFVILKATDVVVVLGSCGPREISMDATFATSTRRLRTGVLRCRMARRSRTASANARGRGCCRREIVVCPKRPRGRGLERAGLGGAPHSNDVRSTARQNVSTSRAFDATGLTRRDMPNADETCPTPMRHAQRLGVGCGRAEHRREGEERNGSSCADFECRGGEQMLEDGPRDPRAVSHAFRLQLAKAGHQRWSTSRSREVRARKSAWNRRAPVSSNEEIVMNS</sequence>